<dbReference type="InterPro" id="IPR036388">
    <property type="entry name" value="WH-like_DNA-bd_sf"/>
</dbReference>
<comment type="caution">
    <text evidence="3">The sequence shown here is derived from an EMBL/GenBank/DDBJ whole genome shotgun (WGS) entry which is preliminary data.</text>
</comment>
<evidence type="ECO:0000313" key="3">
    <source>
        <dbReference type="EMBL" id="MEY8042102.1"/>
    </source>
</evidence>
<dbReference type="Gene3D" id="3.30.420.40">
    <property type="match status" value="2"/>
</dbReference>
<sequence>MREHGDATTGPSPVDQAAVRRGNLARVLAEIRRPGGHSRAALAATTGLTKATVSSLVAELIRRGLVRESGLRQEGVVGRPGRLLELDGASLAALGLEIGANYLAVRGVDLADRVLLDRRVGFDAVRAGAAGAVDELAELTADALAELRRARIEVVGIGVAVPGLADIATGTVHYAPNLLWQDVPVADRLRERLGTAGDVAVLVDNEANLSALAEFRRDPVTDLVYLTAGIGVGAGLIADGALLRGATGFSGEVGHLPVDPAGGACGCGRHGCLETKIGLAAVVRAGAPDLLDAPRDPEELAAALRHRAEAGQPRVLEALDDVGRWLGIGTSILVNLLNPGAVVLGGYFAAVAPYVVPAAMRELRSRAVAGEAAICRITGSAFGFGAAVRGGASVIADRVFDDPTAARLRAGPGVESA</sequence>
<proteinExistence type="inferred from homology"/>
<evidence type="ECO:0000259" key="2">
    <source>
        <dbReference type="Pfam" id="PF12802"/>
    </source>
</evidence>
<dbReference type="InterPro" id="IPR000835">
    <property type="entry name" value="HTH_MarR-typ"/>
</dbReference>
<dbReference type="RefSeq" id="WP_345362913.1">
    <property type="nucleotide sequence ID" value="NZ_BAABII010000007.1"/>
</dbReference>
<dbReference type="SUPFAM" id="SSF53067">
    <property type="entry name" value="Actin-like ATPase domain"/>
    <property type="match status" value="1"/>
</dbReference>
<comment type="similarity">
    <text evidence="1">Belongs to the ROK (NagC/XylR) family.</text>
</comment>
<dbReference type="Proteomes" id="UP001564626">
    <property type="component" value="Unassembled WGS sequence"/>
</dbReference>
<gene>
    <name evidence="3" type="ORF">AB8O55_22035</name>
</gene>
<dbReference type="InterPro" id="IPR000600">
    <property type="entry name" value="ROK"/>
</dbReference>
<name>A0ABV4CPP5_9PSEU</name>
<dbReference type="CDD" id="cd24076">
    <property type="entry name" value="ASKHA_ATPase_ROK_BsXylR-like"/>
    <property type="match status" value="1"/>
</dbReference>
<dbReference type="PANTHER" id="PTHR18964:SF149">
    <property type="entry name" value="BIFUNCTIONAL UDP-N-ACETYLGLUCOSAMINE 2-EPIMERASE_N-ACETYLMANNOSAMINE KINASE"/>
    <property type="match status" value="1"/>
</dbReference>
<keyword evidence="4" id="KW-1185">Reference proteome</keyword>
<dbReference type="SUPFAM" id="SSF46785">
    <property type="entry name" value="Winged helix' DNA-binding domain"/>
    <property type="match status" value="1"/>
</dbReference>
<dbReference type="Pfam" id="PF12802">
    <property type="entry name" value="MarR_2"/>
    <property type="match status" value="1"/>
</dbReference>
<evidence type="ECO:0000313" key="4">
    <source>
        <dbReference type="Proteomes" id="UP001564626"/>
    </source>
</evidence>
<dbReference type="EMBL" id="JBGEHV010000048">
    <property type="protein sequence ID" value="MEY8042102.1"/>
    <property type="molecule type" value="Genomic_DNA"/>
</dbReference>
<dbReference type="Gene3D" id="1.10.10.10">
    <property type="entry name" value="Winged helix-like DNA-binding domain superfamily/Winged helix DNA-binding domain"/>
    <property type="match status" value="1"/>
</dbReference>
<protein>
    <submittedName>
        <fullName evidence="3">ROK family transcriptional regulator</fullName>
    </submittedName>
</protein>
<evidence type="ECO:0000256" key="1">
    <source>
        <dbReference type="ARBA" id="ARBA00006479"/>
    </source>
</evidence>
<reference evidence="3 4" key="1">
    <citation type="submission" date="2024-08" db="EMBL/GenBank/DDBJ databases">
        <title>Genome mining of Saccharopolyspora cebuensis PGLac3 from Nigerian medicinal plant.</title>
        <authorList>
            <person name="Ezeobiora C.E."/>
            <person name="Igbokwe N.H."/>
            <person name="Amin D.H."/>
            <person name="Mendie U.E."/>
        </authorList>
    </citation>
    <scope>NUCLEOTIDE SEQUENCE [LARGE SCALE GENOMIC DNA]</scope>
    <source>
        <strain evidence="3 4">PGLac3</strain>
    </source>
</reference>
<accession>A0ABV4CPP5</accession>
<dbReference type="PANTHER" id="PTHR18964">
    <property type="entry name" value="ROK (REPRESSOR, ORF, KINASE) FAMILY"/>
    <property type="match status" value="1"/>
</dbReference>
<organism evidence="3 4">
    <name type="scientific">Saccharopolyspora cebuensis</name>
    <dbReference type="NCBI Taxonomy" id="418759"/>
    <lineage>
        <taxon>Bacteria</taxon>
        <taxon>Bacillati</taxon>
        <taxon>Actinomycetota</taxon>
        <taxon>Actinomycetes</taxon>
        <taxon>Pseudonocardiales</taxon>
        <taxon>Pseudonocardiaceae</taxon>
        <taxon>Saccharopolyspora</taxon>
    </lineage>
</organism>
<dbReference type="InterPro" id="IPR043129">
    <property type="entry name" value="ATPase_NBD"/>
</dbReference>
<dbReference type="InterPro" id="IPR036390">
    <property type="entry name" value="WH_DNA-bd_sf"/>
</dbReference>
<dbReference type="Pfam" id="PF00480">
    <property type="entry name" value="ROK"/>
    <property type="match status" value="1"/>
</dbReference>
<feature type="domain" description="HTH marR-type" evidence="2">
    <location>
        <begin position="25"/>
        <end position="67"/>
    </location>
</feature>